<dbReference type="GO" id="GO:0004674">
    <property type="term" value="F:protein serine/threonine kinase activity"/>
    <property type="evidence" value="ECO:0007669"/>
    <property type="project" value="TreeGrafter"/>
</dbReference>
<evidence type="ECO:0000313" key="3">
    <source>
        <dbReference type="EMBL" id="PKI69055.1"/>
    </source>
</evidence>
<dbReference type="InterPro" id="IPR051824">
    <property type="entry name" value="LRR_Rcpt-Like_S/T_Kinase"/>
</dbReference>
<keyword evidence="2" id="KW-1133">Transmembrane helix</keyword>
<keyword evidence="2" id="KW-0472">Membrane</keyword>
<dbReference type="AlphaFoldDB" id="A0A2I0KKL1"/>
<gene>
    <name evidence="3" type="ORF">CRG98_010524</name>
</gene>
<sequence length="145" mass="15889">MEIIDENLTLGVNPEEVEKVIEVAVLCTNASPSLRPTMSEVVRMLEGEISIPDNKAALASVHCFLILVLYTIIVMIRGTNLGCRINSVPCQNNLKIYTPRFLLLGLGAKLNPSTNQSAIMVPICRYLCHISCGRVKSSQCEGLIM</sequence>
<feature type="transmembrane region" description="Helical" evidence="2">
    <location>
        <begin position="56"/>
        <end position="76"/>
    </location>
</feature>
<keyword evidence="2" id="KW-0812">Transmembrane</keyword>
<dbReference type="Gene3D" id="1.10.510.10">
    <property type="entry name" value="Transferase(Phosphotransferase) domain 1"/>
    <property type="match status" value="1"/>
</dbReference>
<dbReference type="STRING" id="22663.A0A2I0KKL1"/>
<dbReference type="PANTHER" id="PTHR48006:SF72">
    <property type="entry name" value="LRR RECEPTOR-LIKE SERINE_THREONINE-PROTEIN KINASE RFK1-RELATED"/>
    <property type="match status" value="1"/>
</dbReference>
<comment type="caution">
    <text evidence="3">The sequence shown here is derived from an EMBL/GenBank/DDBJ whole genome shotgun (WGS) entry which is preliminary data.</text>
</comment>
<reference evidence="3 4" key="1">
    <citation type="submission" date="2017-11" db="EMBL/GenBank/DDBJ databases">
        <title>De-novo sequencing of pomegranate (Punica granatum L.) genome.</title>
        <authorList>
            <person name="Akparov Z."/>
            <person name="Amiraslanov A."/>
            <person name="Hajiyeva S."/>
            <person name="Abbasov M."/>
            <person name="Kaur K."/>
            <person name="Hamwieh A."/>
            <person name="Solovyev V."/>
            <person name="Salamov A."/>
            <person name="Braich B."/>
            <person name="Kosarev P."/>
            <person name="Mahmoud A."/>
            <person name="Hajiyev E."/>
            <person name="Babayeva S."/>
            <person name="Izzatullayeva V."/>
            <person name="Mammadov A."/>
            <person name="Mammadov A."/>
            <person name="Sharifova S."/>
            <person name="Ojaghi J."/>
            <person name="Eynullazada K."/>
            <person name="Bayramov B."/>
            <person name="Abdulazimova A."/>
            <person name="Shahmuradov I."/>
        </authorList>
    </citation>
    <scope>NUCLEOTIDE SEQUENCE [LARGE SCALE GENOMIC DNA]</scope>
    <source>
        <strain evidence="4">cv. AG2017</strain>
        <tissue evidence="3">Leaf</tissue>
    </source>
</reference>
<organism evidence="3 4">
    <name type="scientific">Punica granatum</name>
    <name type="common">Pomegranate</name>
    <dbReference type="NCBI Taxonomy" id="22663"/>
    <lineage>
        <taxon>Eukaryota</taxon>
        <taxon>Viridiplantae</taxon>
        <taxon>Streptophyta</taxon>
        <taxon>Embryophyta</taxon>
        <taxon>Tracheophyta</taxon>
        <taxon>Spermatophyta</taxon>
        <taxon>Magnoliopsida</taxon>
        <taxon>eudicotyledons</taxon>
        <taxon>Gunneridae</taxon>
        <taxon>Pentapetalae</taxon>
        <taxon>rosids</taxon>
        <taxon>malvids</taxon>
        <taxon>Myrtales</taxon>
        <taxon>Lythraceae</taxon>
        <taxon>Punica</taxon>
    </lineage>
</organism>
<dbReference type="PANTHER" id="PTHR48006">
    <property type="entry name" value="LEUCINE-RICH REPEAT-CONTAINING PROTEIN DDB_G0281931-RELATED"/>
    <property type="match status" value="1"/>
</dbReference>
<evidence type="ECO:0000256" key="2">
    <source>
        <dbReference type="SAM" id="Phobius"/>
    </source>
</evidence>
<evidence type="ECO:0000313" key="4">
    <source>
        <dbReference type="Proteomes" id="UP000233551"/>
    </source>
</evidence>
<proteinExistence type="predicted"/>
<keyword evidence="4" id="KW-1185">Reference proteome</keyword>
<dbReference type="Proteomes" id="UP000233551">
    <property type="component" value="Unassembled WGS sequence"/>
</dbReference>
<dbReference type="GO" id="GO:0016020">
    <property type="term" value="C:membrane"/>
    <property type="evidence" value="ECO:0007669"/>
    <property type="project" value="UniProtKB-SubCell"/>
</dbReference>
<protein>
    <recommendedName>
        <fullName evidence="5">Serine-threonine/tyrosine-protein kinase catalytic domain-containing protein</fullName>
    </recommendedName>
</protein>
<evidence type="ECO:0000256" key="1">
    <source>
        <dbReference type="ARBA" id="ARBA00004479"/>
    </source>
</evidence>
<evidence type="ECO:0008006" key="5">
    <source>
        <dbReference type="Google" id="ProtNLM"/>
    </source>
</evidence>
<name>A0A2I0KKL1_PUNGR</name>
<comment type="subcellular location">
    <subcellularLocation>
        <location evidence="1">Membrane</location>
        <topology evidence="1">Single-pass type I membrane protein</topology>
    </subcellularLocation>
</comment>
<accession>A0A2I0KKL1</accession>
<dbReference type="EMBL" id="PGOL01000523">
    <property type="protein sequence ID" value="PKI69055.1"/>
    <property type="molecule type" value="Genomic_DNA"/>
</dbReference>